<evidence type="ECO:0000313" key="3">
    <source>
        <dbReference type="Proteomes" id="UP001500460"/>
    </source>
</evidence>
<evidence type="ECO:0008006" key="4">
    <source>
        <dbReference type="Google" id="ProtNLM"/>
    </source>
</evidence>
<sequence>MHVSQRTFAFRRSSSSVTASSVVYATDAELNAPGSQATTPPTATTASPATAAALVPRRPRRRPVIRLNAPMDGSLPPTRAAR</sequence>
<keyword evidence="3" id="KW-1185">Reference proteome</keyword>
<accession>A0ABN3JJG5</accession>
<gene>
    <name evidence="2" type="ORF">GCM10010421_21220</name>
</gene>
<comment type="caution">
    <text evidence="2">The sequence shown here is derived from an EMBL/GenBank/DDBJ whole genome shotgun (WGS) entry which is preliminary data.</text>
</comment>
<dbReference type="EMBL" id="BAAATK010000010">
    <property type="protein sequence ID" value="GAA2432272.1"/>
    <property type="molecule type" value="Genomic_DNA"/>
</dbReference>
<reference evidence="2 3" key="1">
    <citation type="journal article" date="2019" name="Int. J. Syst. Evol. Microbiol.">
        <title>The Global Catalogue of Microorganisms (GCM) 10K type strain sequencing project: providing services to taxonomists for standard genome sequencing and annotation.</title>
        <authorList>
            <consortium name="The Broad Institute Genomics Platform"/>
            <consortium name="The Broad Institute Genome Sequencing Center for Infectious Disease"/>
            <person name="Wu L."/>
            <person name="Ma J."/>
        </authorList>
    </citation>
    <scope>NUCLEOTIDE SEQUENCE [LARGE SCALE GENOMIC DNA]</scope>
    <source>
        <strain evidence="2 3">JCM 6922</strain>
    </source>
</reference>
<feature type="compositionally biased region" description="Low complexity" evidence="1">
    <location>
        <begin position="37"/>
        <end position="55"/>
    </location>
</feature>
<feature type="region of interest" description="Disordered" evidence="1">
    <location>
        <begin position="32"/>
        <end position="55"/>
    </location>
</feature>
<organism evidence="2 3">
    <name type="scientific">Streptomyces glaucus</name>
    <dbReference type="NCBI Taxonomy" id="284029"/>
    <lineage>
        <taxon>Bacteria</taxon>
        <taxon>Bacillati</taxon>
        <taxon>Actinomycetota</taxon>
        <taxon>Actinomycetes</taxon>
        <taxon>Kitasatosporales</taxon>
        <taxon>Streptomycetaceae</taxon>
        <taxon>Streptomyces</taxon>
    </lineage>
</organism>
<evidence type="ECO:0000256" key="1">
    <source>
        <dbReference type="SAM" id="MobiDB-lite"/>
    </source>
</evidence>
<dbReference type="Proteomes" id="UP001500460">
    <property type="component" value="Unassembled WGS sequence"/>
</dbReference>
<protein>
    <recommendedName>
        <fullName evidence="4">Secreted protein</fullName>
    </recommendedName>
</protein>
<proteinExistence type="predicted"/>
<name>A0ABN3JJG5_9ACTN</name>
<evidence type="ECO:0000313" key="2">
    <source>
        <dbReference type="EMBL" id="GAA2432272.1"/>
    </source>
</evidence>